<protein>
    <submittedName>
        <fullName evidence="1">Uncharacterized protein</fullName>
    </submittedName>
</protein>
<accession>A0A2H3TEN3</accession>
<sequence length="21" mass="2358">MTITGIPRLDTRIAMIRLNTA</sequence>
<evidence type="ECO:0000313" key="2">
    <source>
        <dbReference type="Proteomes" id="UP000219369"/>
    </source>
</evidence>
<dbReference type="AlphaFoldDB" id="A0A2H3TEN3"/>
<organism evidence="1 2">
    <name type="scientific">Fusarium oxysporum</name>
    <name type="common">Fusarium vascular wilt</name>
    <dbReference type="NCBI Taxonomy" id="5507"/>
    <lineage>
        <taxon>Eukaryota</taxon>
        <taxon>Fungi</taxon>
        <taxon>Dikarya</taxon>
        <taxon>Ascomycota</taxon>
        <taxon>Pezizomycotina</taxon>
        <taxon>Sordariomycetes</taxon>
        <taxon>Hypocreomycetidae</taxon>
        <taxon>Hypocreales</taxon>
        <taxon>Nectriaceae</taxon>
        <taxon>Fusarium</taxon>
        <taxon>Fusarium oxysporum species complex</taxon>
    </lineage>
</organism>
<dbReference type="EMBL" id="FMJY01000005">
    <property type="protein sequence ID" value="SCO86115.1"/>
    <property type="molecule type" value="Genomic_DNA"/>
</dbReference>
<reference evidence="2" key="1">
    <citation type="submission" date="2016-09" db="EMBL/GenBank/DDBJ databases">
        <authorList>
            <person name="Guldener U."/>
        </authorList>
    </citation>
    <scope>NUCLEOTIDE SEQUENCE [LARGE SCALE GENOMIC DNA]</scope>
    <source>
        <strain evidence="2">V64-1</strain>
    </source>
</reference>
<name>A0A2H3TEN3_FUSOX</name>
<dbReference type="Proteomes" id="UP000219369">
    <property type="component" value="Unassembled WGS sequence"/>
</dbReference>
<proteinExistence type="predicted"/>
<gene>
    <name evidence="1" type="ORF">FRV6_10242</name>
</gene>
<evidence type="ECO:0000313" key="1">
    <source>
        <dbReference type="EMBL" id="SCO86115.1"/>
    </source>
</evidence>